<feature type="compositionally biased region" description="Low complexity" evidence="1">
    <location>
        <begin position="205"/>
        <end position="233"/>
    </location>
</feature>
<dbReference type="AlphaFoldDB" id="A0A3G2E9M9"/>
<organism evidence="2 3">
    <name type="scientific">Janthinobacterium agaricidamnosum</name>
    <dbReference type="NCBI Taxonomy" id="55508"/>
    <lineage>
        <taxon>Bacteria</taxon>
        <taxon>Pseudomonadati</taxon>
        <taxon>Pseudomonadota</taxon>
        <taxon>Betaproteobacteria</taxon>
        <taxon>Burkholderiales</taxon>
        <taxon>Oxalobacteraceae</taxon>
        <taxon>Janthinobacterium</taxon>
    </lineage>
</organism>
<protein>
    <submittedName>
        <fullName evidence="2">Integrase catalytic subunit</fullName>
    </submittedName>
</protein>
<evidence type="ECO:0000256" key="1">
    <source>
        <dbReference type="SAM" id="MobiDB-lite"/>
    </source>
</evidence>
<accession>A0A3G2E9M9</accession>
<dbReference type="EMBL" id="CP033019">
    <property type="protein sequence ID" value="AYM76520.1"/>
    <property type="molecule type" value="Genomic_DNA"/>
</dbReference>
<name>A0A3G2E9M9_9BURK</name>
<feature type="region of interest" description="Disordered" evidence="1">
    <location>
        <begin position="205"/>
        <end position="245"/>
    </location>
</feature>
<gene>
    <name evidence="2" type="ORF">D9M09_12475</name>
</gene>
<dbReference type="Proteomes" id="UP000279594">
    <property type="component" value="Chromosome"/>
</dbReference>
<proteinExistence type="predicted"/>
<reference evidence="2 3" key="1">
    <citation type="submission" date="2018-10" db="EMBL/GenBank/DDBJ databases">
        <title>Effects of UV and annual dynamics of microbial communities in freshwater RAS systems.</title>
        <authorList>
            <person name="Bekkelund A.K."/>
            <person name="Hansen B.R."/>
            <person name="Stokken H."/>
            <person name="Eriksen B.F."/>
            <person name="Kashulin N.A."/>
        </authorList>
    </citation>
    <scope>NUCLEOTIDE SEQUENCE [LARGE SCALE GENOMIC DNA]</scope>
    <source>
        <strain evidence="2 3">BHSEK</strain>
    </source>
</reference>
<sequence>MADPKGNLRLFVSLAEMEELMEASIAGYNATPHDGLNGRTPLEAMEYLVRGKGQMIWWLPEAKRRTMCLMQTAHRCRIRGYLAQGTRPHINLFQVRYTSEVLAASGALLGKELRVYYNSDDLRTVRAFLADGSELGILKAQGAWGEIRHDLKLRREIMKLRAKKRLASTVTQEFIDRFVEEKRKKAKHSRRAASALERTMRALANAPTANTPPDLPKSTPLSPAAAPLATTDSVPAAQTPQNIEPQKLTIPSGFTTVI</sequence>
<keyword evidence="3" id="KW-1185">Reference proteome</keyword>
<evidence type="ECO:0000313" key="2">
    <source>
        <dbReference type="EMBL" id="AYM76520.1"/>
    </source>
</evidence>
<evidence type="ECO:0000313" key="3">
    <source>
        <dbReference type="Proteomes" id="UP000279594"/>
    </source>
</evidence>